<evidence type="ECO:0000256" key="3">
    <source>
        <dbReference type="ARBA" id="ARBA00022840"/>
    </source>
</evidence>
<evidence type="ECO:0000256" key="1">
    <source>
        <dbReference type="ARBA" id="ARBA00022598"/>
    </source>
</evidence>
<dbReference type="Pfam" id="PF03099">
    <property type="entry name" value="BPL_LplA_LipB"/>
    <property type="match status" value="1"/>
</dbReference>
<dbReference type="PANTHER" id="PTHR12835">
    <property type="entry name" value="BIOTIN PROTEIN LIGASE"/>
    <property type="match status" value="1"/>
</dbReference>
<dbReference type="InterPro" id="IPR030855">
    <property type="entry name" value="Bifunct_BirA"/>
</dbReference>
<dbReference type="RefSeq" id="WP_250857278.1">
    <property type="nucleotide sequence ID" value="NZ_JAGSOJ010000001.1"/>
</dbReference>
<keyword evidence="5" id="KW-0678">Repressor</keyword>
<reference evidence="7" key="1">
    <citation type="journal article" date="2021" name="mSystems">
        <title>Bacteria and Archaea Synergistically Convert Glycine Betaine to Biogenic Methane in the Formosa Cold Seep of the South China Sea.</title>
        <authorList>
            <person name="Li L."/>
            <person name="Zhang W."/>
            <person name="Zhang S."/>
            <person name="Song L."/>
            <person name="Sun Q."/>
            <person name="Zhang H."/>
            <person name="Xiang H."/>
            <person name="Dong X."/>
        </authorList>
    </citation>
    <scope>NUCLEOTIDE SEQUENCE</scope>
    <source>
        <strain evidence="7">ZWT</strain>
    </source>
</reference>
<evidence type="ECO:0000313" key="7">
    <source>
        <dbReference type="EMBL" id="MCM1988409.1"/>
    </source>
</evidence>
<dbReference type="CDD" id="cd16442">
    <property type="entry name" value="BPL"/>
    <property type="match status" value="1"/>
</dbReference>
<dbReference type="Gene3D" id="3.30.930.10">
    <property type="entry name" value="Bira Bifunctional Protein, Domain 2"/>
    <property type="match status" value="1"/>
</dbReference>
<feature type="binding site" evidence="5">
    <location>
        <begin position="89"/>
        <end position="91"/>
    </location>
    <ligand>
        <name>biotin</name>
        <dbReference type="ChEBI" id="CHEBI:57586"/>
    </ligand>
</feature>
<dbReference type="PROSITE" id="PS51733">
    <property type="entry name" value="BPL_LPL_CATALYTIC"/>
    <property type="match status" value="1"/>
</dbReference>
<dbReference type="InterPro" id="IPR036388">
    <property type="entry name" value="WH-like_DNA-bd_sf"/>
</dbReference>
<feature type="binding site" evidence="5">
    <location>
        <position position="183"/>
    </location>
    <ligand>
        <name>biotin</name>
        <dbReference type="ChEBI" id="CHEBI:57586"/>
    </ligand>
</feature>
<dbReference type="Gene3D" id="1.10.10.10">
    <property type="entry name" value="Winged helix-like DNA-binding domain superfamily/Winged helix DNA-binding domain"/>
    <property type="match status" value="1"/>
</dbReference>
<comment type="caution">
    <text evidence="7">The sequence shown here is derived from an EMBL/GenBank/DDBJ whole genome shotgun (WGS) entry which is preliminary data.</text>
</comment>
<dbReference type="AlphaFoldDB" id="A0A9J6NWX8"/>
<evidence type="ECO:0000256" key="5">
    <source>
        <dbReference type="HAMAP-Rule" id="MF_00978"/>
    </source>
</evidence>
<dbReference type="Proteomes" id="UP001056429">
    <property type="component" value="Unassembled WGS sequence"/>
</dbReference>
<dbReference type="EMBL" id="JAGSOJ010000001">
    <property type="protein sequence ID" value="MCM1988409.1"/>
    <property type="molecule type" value="Genomic_DNA"/>
</dbReference>
<proteinExistence type="inferred from homology"/>
<dbReference type="GO" id="GO:0005737">
    <property type="term" value="C:cytoplasm"/>
    <property type="evidence" value="ECO:0007669"/>
    <property type="project" value="TreeGrafter"/>
</dbReference>
<keyword evidence="1 5" id="KW-0436">Ligase</keyword>
<dbReference type="HAMAP" id="MF_00978">
    <property type="entry name" value="Bifunct_BirA"/>
    <property type="match status" value="1"/>
</dbReference>
<evidence type="ECO:0000313" key="8">
    <source>
        <dbReference type="Proteomes" id="UP001056429"/>
    </source>
</evidence>
<feature type="domain" description="BPL/LPL catalytic" evidence="6">
    <location>
        <begin position="66"/>
        <end position="256"/>
    </location>
</feature>
<dbReference type="Pfam" id="PF02237">
    <property type="entry name" value="BPL_C"/>
    <property type="match status" value="1"/>
</dbReference>
<accession>A0A9J6NWX8</accession>
<comment type="catalytic activity">
    <reaction evidence="5">
        <text>biotin + L-lysyl-[protein] + ATP = N(6)-biotinyl-L-lysyl-[protein] + AMP + diphosphate + H(+)</text>
        <dbReference type="Rhea" id="RHEA:11756"/>
        <dbReference type="Rhea" id="RHEA-COMP:9752"/>
        <dbReference type="Rhea" id="RHEA-COMP:10505"/>
        <dbReference type="ChEBI" id="CHEBI:15378"/>
        <dbReference type="ChEBI" id="CHEBI:29969"/>
        <dbReference type="ChEBI" id="CHEBI:30616"/>
        <dbReference type="ChEBI" id="CHEBI:33019"/>
        <dbReference type="ChEBI" id="CHEBI:57586"/>
        <dbReference type="ChEBI" id="CHEBI:83144"/>
        <dbReference type="ChEBI" id="CHEBI:456215"/>
        <dbReference type="EC" id="6.3.4.15"/>
    </reaction>
</comment>
<comment type="similarity">
    <text evidence="5">Belongs to the biotin--protein ligase family.</text>
</comment>
<keyword evidence="5" id="KW-0804">Transcription</keyword>
<dbReference type="GO" id="GO:0006355">
    <property type="term" value="P:regulation of DNA-templated transcription"/>
    <property type="evidence" value="ECO:0007669"/>
    <property type="project" value="UniProtKB-UniRule"/>
</dbReference>
<dbReference type="InterPro" id="IPR013196">
    <property type="entry name" value="HTH_11"/>
</dbReference>
<gene>
    <name evidence="5" type="primary">birA</name>
    <name evidence="7" type="ORF">KDK92_01545</name>
</gene>
<dbReference type="SUPFAM" id="SSF55681">
    <property type="entry name" value="Class II aaRS and biotin synthetases"/>
    <property type="match status" value="1"/>
</dbReference>
<dbReference type="GO" id="GO:0016740">
    <property type="term" value="F:transferase activity"/>
    <property type="evidence" value="ECO:0007669"/>
    <property type="project" value="UniProtKB-ARBA"/>
</dbReference>
<organism evidence="7 8">
    <name type="scientific">Oceanirhabdus seepicola</name>
    <dbReference type="NCBI Taxonomy" id="2828781"/>
    <lineage>
        <taxon>Bacteria</taxon>
        <taxon>Bacillati</taxon>
        <taxon>Bacillota</taxon>
        <taxon>Clostridia</taxon>
        <taxon>Eubacteriales</taxon>
        <taxon>Clostridiaceae</taxon>
        <taxon>Oceanirhabdus</taxon>
    </lineage>
</organism>
<dbReference type="GO" id="GO:0003677">
    <property type="term" value="F:DNA binding"/>
    <property type="evidence" value="ECO:0007669"/>
    <property type="project" value="UniProtKB-UniRule"/>
</dbReference>
<sequence>MKKKIINILKSNDDFISGQMLSDQFGITRAAIWKYITQLKKEGYEIESISRKGYRLISSPDLISSEEITPLLETKVFGKNIIHYDSIHSTNSQAKLLCDEGLQEGSVILSEEQTSGRGRLGRNWSSPKGSSISMSVVLKPEINPVHVAKVTQISAAALSLAFEEMDIQCNIKWPNDIIINNKKVCGILTEMSSELNKINYVVMGIGINVNIDEEAFPDEIKSIATSLKIEYGKQISRKQIIASFLKYFENLYFEFINTGSAESSFEICRKRSLLLGKNIYVIRGSERTPATAVSIDENGELIVKYEDGTLSNLVSGEVSVRKSNV</sequence>
<feature type="binding site" evidence="5">
    <location>
        <position position="113"/>
    </location>
    <ligand>
        <name>biotin</name>
        <dbReference type="ChEBI" id="CHEBI:57586"/>
    </ligand>
</feature>
<dbReference type="Pfam" id="PF08279">
    <property type="entry name" value="HTH_11"/>
    <property type="match status" value="1"/>
</dbReference>
<dbReference type="InterPro" id="IPR045864">
    <property type="entry name" value="aa-tRNA-synth_II/BPL/LPL"/>
</dbReference>
<keyword evidence="2 5" id="KW-0547">Nucleotide-binding</keyword>
<dbReference type="NCBIfam" id="TIGR00121">
    <property type="entry name" value="birA_ligase"/>
    <property type="match status" value="1"/>
</dbReference>
<feature type="binding site" evidence="5">
    <location>
        <begin position="117"/>
        <end position="119"/>
    </location>
    <ligand>
        <name>biotin</name>
        <dbReference type="ChEBI" id="CHEBI:57586"/>
    </ligand>
</feature>
<reference evidence="7" key="2">
    <citation type="submission" date="2021-04" db="EMBL/GenBank/DDBJ databases">
        <authorList>
            <person name="Dong X."/>
        </authorList>
    </citation>
    <scope>NUCLEOTIDE SEQUENCE</scope>
    <source>
        <strain evidence="7">ZWT</strain>
    </source>
</reference>
<keyword evidence="5" id="KW-0805">Transcription regulation</keyword>
<keyword evidence="4 5" id="KW-0092">Biotin</keyword>
<comment type="function">
    <text evidence="5">Acts both as a biotin--[acetyl-CoA-carboxylase] ligase and a repressor.</text>
</comment>
<dbReference type="InterPro" id="IPR008988">
    <property type="entry name" value="Transcriptional_repressor_C"/>
</dbReference>
<dbReference type="GO" id="GO:0005524">
    <property type="term" value="F:ATP binding"/>
    <property type="evidence" value="ECO:0007669"/>
    <property type="project" value="UniProtKB-UniRule"/>
</dbReference>
<keyword evidence="5" id="KW-0238">DNA-binding</keyword>
<evidence type="ECO:0000256" key="4">
    <source>
        <dbReference type="ARBA" id="ARBA00023267"/>
    </source>
</evidence>
<dbReference type="EC" id="6.3.4.15" evidence="5"/>
<dbReference type="SUPFAM" id="SSF46785">
    <property type="entry name" value="Winged helix' DNA-binding domain"/>
    <property type="match status" value="1"/>
</dbReference>
<dbReference type="InterPro" id="IPR004143">
    <property type="entry name" value="BPL_LPL_catalytic"/>
</dbReference>
<evidence type="ECO:0000256" key="2">
    <source>
        <dbReference type="ARBA" id="ARBA00022741"/>
    </source>
</evidence>
<protein>
    <recommendedName>
        <fullName evidence="5">Bifunctional ligase/repressor BirA</fullName>
    </recommendedName>
    <alternativeName>
        <fullName evidence="5">Biotin--[acetyl-CoA-carboxylase] ligase</fullName>
        <ecNumber evidence="5">6.3.4.15</ecNumber>
    </alternativeName>
    <alternativeName>
        <fullName evidence="5">Biotin--protein ligase</fullName>
    </alternativeName>
    <alternativeName>
        <fullName evidence="5">Biotin-[acetyl-CoA carboxylase] synthetase</fullName>
    </alternativeName>
</protein>
<evidence type="ECO:0000259" key="6">
    <source>
        <dbReference type="PROSITE" id="PS51733"/>
    </source>
</evidence>
<dbReference type="Gene3D" id="2.30.30.100">
    <property type="match status" value="1"/>
</dbReference>
<feature type="DNA-binding region" description="H-T-H motif" evidence="5">
    <location>
        <begin position="18"/>
        <end position="37"/>
    </location>
</feature>
<keyword evidence="8" id="KW-1185">Reference proteome</keyword>
<dbReference type="GO" id="GO:0009249">
    <property type="term" value="P:protein lipoylation"/>
    <property type="evidence" value="ECO:0007669"/>
    <property type="project" value="UniProtKB-ARBA"/>
</dbReference>
<dbReference type="PANTHER" id="PTHR12835:SF5">
    <property type="entry name" value="BIOTIN--PROTEIN LIGASE"/>
    <property type="match status" value="1"/>
</dbReference>
<keyword evidence="3 5" id="KW-0067">ATP-binding</keyword>
<dbReference type="InterPro" id="IPR004408">
    <property type="entry name" value="Biotin_CoA_COase_ligase"/>
</dbReference>
<dbReference type="InterPro" id="IPR003142">
    <property type="entry name" value="BPL_C"/>
</dbReference>
<dbReference type="SUPFAM" id="SSF50037">
    <property type="entry name" value="C-terminal domain of transcriptional repressors"/>
    <property type="match status" value="1"/>
</dbReference>
<dbReference type="GO" id="GO:0004077">
    <property type="term" value="F:biotin--[biotin carboxyl-carrier protein] ligase activity"/>
    <property type="evidence" value="ECO:0007669"/>
    <property type="project" value="UniProtKB-UniRule"/>
</dbReference>
<dbReference type="InterPro" id="IPR036390">
    <property type="entry name" value="WH_DNA-bd_sf"/>
</dbReference>
<name>A0A9J6NWX8_9CLOT</name>